<proteinExistence type="predicted"/>
<dbReference type="Proteomes" id="UP000228996">
    <property type="component" value="Unassembled WGS sequence"/>
</dbReference>
<evidence type="ECO:0000313" key="2">
    <source>
        <dbReference type="Proteomes" id="UP000228996"/>
    </source>
</evidence>
<accession>A0A2M6XE18</accession>
<comment type="caution">
    <text evidence="1">The sequence shown here is derived from an EMBL/GenBank/DDBJ whole genome shotgun (WGS) entry which is preliminary data.</text>
</comment>
<dbReference type="AlphaFoldDB" id="A0A2M6XE18"/>
<gene>
    <name evidence="1" type="ORF">COT44_00190</name>
</gene>
<protein>
    <submittedName>
        <fullName evidence="1">Uncharacterized protein</fullName>
    </submittedName>
</protein>
<sequence length="179" mass="21004">MVERQYLESEVLGKWRWWICPNCGRRNKLDRKRKPTVCAKCGISYINRSFWPEKIRRWILDRDRHSCAIRSSLFSRSEEVGPCEGVLQVIHLFKRQHGGNLKDPRNGITVCLAHADLLTHGRRRARGSYTQDQDSFGQWHQEFLYVSFARLPKLIQYLIYFLAGVANERTRIAQKGVVS</sequence>
<evidence type="ECO:0000313" key="1">
    <source>
        <dbReference type="EMBL" id="PIU03933.1"/>
    </source>
</evidence>
<reference evidence="2" key="1">
    <citation type="submission" date="2017-09" db="EMBL/GenBank/DDBJ databases">
        <title>Depth-based differentiation of microbial function through sediment-hosted aquifers and enrichment of novel symbionts in the deep terrestrial subsurface.</title>
        <authorList>
            <person name="Probst A.J."/>
            <person name="Ladd B."/>
            <person name="Jarett J.K."/>
            <person name="Geller-Mcgrath D.E."/>
            <person name="Sieber C.M.K."/>
            <person name="Emerson J.B."/>
            <person name="Anantharaman K."/>
            <person name="Thomas B.C."/>
            <person name="Malmstrom R."/>
            <person name="Stieglmeier M."/>
            <person name="Klingl A."/>
            <person name="Woyke T."/>
            <person name="Ryan C.M."/>
            <person name="Banfield J.F."/>
        </authorList>
    </citation>
    <scope>NUCLEOTIDE SEQUENCE [LARGE SCALE GENOMIC DNA]</scope>
</reference>
<dbReference type="EMBL" id="PEYO01000002">
    <property type="protein sequence ID" value="PIU03933.1"/>
    <property type="molecule type" value="Genomic_DNA"/>
</dbReference>
<name>A0A2M6XE18_9BACT</name>
<organism evidence="1 2">
    <name type="scientific">Candidatus Shapirobacteria bacterium CG08_land_8_20_14_0_20_39_18</name>
    <dbReference type="NCBI Taxonomy" id="1974883"/>
    <lineage>
        <taxon>Bacteria</taxon>
        <taxon>Candidatus Shapironibacteriota</taxon>
    </lineage>
</organism>